<reference evidence="1 2" key="1">
    <citation type="submission" date="2014-09" db="EMBL/GenBank/DDBJ databases">
        <title>Complete genome sequence of Endomicrobium proavitum.</title>
        <authorList>
            <person name="Zheng H."/>
        </authorList>
    </citation>
    <scope>NUCLEOTIDE SEQUENCE [LARGE SCALE GENOMIC DNA]</scope>
    <source>
        <strain evidence="1 2">Rsa215</strain>
    </source>
</reference>
<sequence>MSGKPLCVVAKFVAQPAKNNIAKIAVKIKFLIISIILQNYLTVA</sequence>
<protein>
    <submittedName>
        <fullName evidence="1">Uncharacterized protein</fullName>
    </submittedName>
</protein>
<dbReference type="KEGG" id="epo:Epro_1055"/>
<organism evidence="1 2">
    <name type="scientific">Endomicrobium proavitum</name>
    <dbReference type="NCBI Taxonomy" id="1408281"/>
    <lineage>
        <taxon>Bacteria</taxon>
        <taxon>Pseudomonadati</taxon>
        <taxon>Elusimicrobiota</taxon>
        <taxon>Endomicrobiia</taxon>
        <taxon>Endomicrobiales</taxon>
        <taxon>Endomicrobiaceae</taxon>
        <taxon>Endomicrobium</taxon>
    </lineage>
</organism>
<proteinExistence type="predicted"/>
<keyword evidence="2" id="KW-1185">Reference proteome</keyword>
<dbReference type="Proteomes" id="UP000035337">
    <property type="component" value="Chromosome"/>
</dbReference>
<evidence type="ECO:0000313" key="2">
    <source>
        <dbReference type="Proteomes" id="UP000035337"/>
    </source>
</evidence>
<dbReference type="AlphaFoldDB" id="A0A0G3WLQ7"/>
<accession>A0A0G3WLQ7</accession>
<evidence type="ECO:0000313" key="1">
    <source>
        <dbReference type="EMBL" id="AKL98434.1"/>
    </source>
</evidence>
<name>A0A0G3WLQ7_9BACT</name>
<gene>
    <name evidence="1" type="ORF">Epro_1055</name>
</gene>
<dbReference type="EMBL" id="CP009498">
    <property type="protein sequence ID" value="AKL98434.1"/>
    <property type="molecule type" value="Genomic_DNA"/>
</dbReference>